<dbReference type="Proteomes" id="UP001218188">
    <property type="component" value="Unassembled WGS sequence"/>
</dbReference>
<organism evidence="2 3">
    <name type="scientific">Mycena alexandri</name>
    <dbReference type="NCBI Taxonomy" id="1745969"/>
    <lineage>
        <taxon>Eukaryota</taxon>
        <taxon>Fungi</taxon>
        <taxon>Dikarya</taxon>
        <taxon>Basidiomycota</taxon>
        <taxon>Agaricomycotina</taxon>
        <taxon>Agaricomycetes</taxon>
        <taxon>Agaricomycetidae</taxon>
        <taxon>Agaricales</taxon>
        <taxon>Marasmiineae</taxon>
        <taxon>Mycenaceae</taxon>
        <taxon>Mycena</taxon>
    </lineage>
</organism>
<comment type="caution">
    <text evidence="2">The sequence shown here is derived from an EMBL/GenBank/DDBJ whole genome shotgun (WGS) entry which is preliminary data.</text>
</comment>
<dbReference type="AlphaFoldDB" id="A0AAD6T5T9"/>
<evidence type="ECO:0000313" key="2">
    <source>
        <dbReference type="EMBL" id="KAJ7040276.1"/>
    </source>
</evidence>
<name>A0AAD6T5T9_9AGAR</name>
<evidence type="ECO:0000313" key="3">
    <source>
        <dbReference type="Proteomes" id="UP001218188"/>
    </source>
</evidence>
<dbReference type="EMBL" id="JARJCM010000022">
    <property type="protein sequence ID" value="KAJ7040276.1"/>
    <property type="molecule type" value="Genomic_DNA"/>
</dbReference>
<proteinExistence type="predicted"/>
<accession>A0AAD6T5T9</accession>
<feature type="signal peptide" evidence="1">
    <location>
        <begin position="1"/>
        <end position="25"/>
    </location>
</feature>
<evidence type="ECO:0008006" key="4">
    <source>
        <dbReference type="Google" id="ProtNLM"/>
    </source>
</evidence>
<evidence type="ECO:0000256" key="1">
    <source>
        <dbReference type="SAM" id="SignalP"/>
    </source>
</evidence>
<feature type="chain" id="PRO_5042124008" description="Secreted protein" evidence="1">
    <location>
        <begin position="26"/>
        <end position="169"/>
    </location>
</feature>
<keyword evidence="1" id="KW-0732">Signal</keyword>
<gene>
    <name evidence="2" type="ORF">C8F04DRAFT_1083011</name>
</gene>
<keyword evidence="3" id="KW-1185">Reference proteome</keyword>
<reference evidence="2" key="1">
    <citation type="submission" date="2023-03" db="EMBL/GenBank/DDBJ databases">
        <title>Massive genome expansion in bonnet fungi (Mycena s.s.) driven by repeated elements and novel gene families across ecological guilds.</title>
        <authorList>
            <consortium name="Lawrence Berkeley National Laboratory"/>
            <person name="Harder C.B."/>
            <person name="Miyauchi S."/>
            <person name="Viragh M."/>
            <person name="Kuo A."/>
            <person name="Thoen E."/>
            <person name="Andreopoulos B."/>
            <person name="Lu D."/>
            <person name="Skrede I."/>
            <person name="Drula E."/>
            <person name="Henrissat B."/>
            <person name="Morin E."/>
            <person name="Kohler A."/>
            <person name="Barry K."/>
            <person name="LaButti K."/>
            <person name="Morin E."/>
            <person name="Salamov A."/>
            <person name="Lipzen A."/>
            <person name="Mereny Z."/>
            <person name="Hegedus B."/>
            <person name="Baldrian P."/>
            <person name="Stursova M."/>
            <person name="Weitz H."/>
            <person name="Taylor A."/>
            <person name="Grigoriev I.V."/>
            <person name="Nagy L.G."/>
            <person name="Martin F."/>
            <person name="Kauserud H."/>
        </authorList>
    </citation>
    <scope>NUCLEOTIDE SEQUENCE</scope>
    <source>
        <strain evidence="2">CBHHK200</strain>
    </source>
</reference>
<protein>
    <recommendedName>
        <fullName evidence="4">Secreted protein</fullName>
    </recommendedName>
</protein>
<sequence length="169" mass="18598">MNCRSRVGGLFVSVLLFKFCVQTWFKPNETFIVISDHDSSQPSTAEEIYASRLRNADATAACIMSIRQAGHRRMNNDFEVPSVESSSDGASEQTDLIRGSFGVIARSAPSAGTRQRGWKLSYFLARRASRNGVECSRGASSSQRVRVPRGQGLSWRAPLSVAVCHILEI</sequence>